<dbReference type="AlphaFoldDB" id="A0A194AP21"/>
<feature type="signal peptide" evidence="2">
    <location>
        <begin position="1"/>
        <end position="21"/>
    </location>
</feature>
<evidence type="ECO:0000259" key="3">
    <source>
        <dbReference type="PROSITE" id="PS50871"/>
    </source>
</evidence>
<proteinExistence type="predicted"/>
<dbReference type="Gene3D" id="2.60.120.40">
    <property type="match status" value="1"/>
</dbReference>
<keyword evidence="1" id="KW-0175">Coiled coil</keyword>
<protein>
    <recommendedName>
        <fullName evidence="3">C1q domain-containing protein</fullName>
    </recommendedName>
</protein>
<reference evidence="4" key="1">
    <citation type="submission" date="2016-03" db="EMBL/GenBank/DDBJ databases">
        <authorList>
            <person name="Ploux O."/>
        </authorList>
    </citation>
    <scope>NUCLEOTIDE SEQUENCE</scope>
    <source>
        <tissue evidence="4">Mantle</tissue>
    </source>
</reference>
<keyword evidence="2" id="KW-0732">Signal</keyword>
<feature type="domain" description="C1q" evidence="3">
    <location>
        <begin position="90"/>
        <end position="227"/>
    </location>
</feature>
<organism evidence="4">
    <name type="scientific">Pinctada fucata</name>
    <name type="common">Akoya pearl oyster</name>
    <name type="synonym">Pinctada imbricata fucata</name>
    <dbReference type="NCBI Taxonomy" id="50426"/>
    <lineage>
        <taxon>Eukaryota</taxon>
        <taxon>Metazoa</taxon>
        <taxon>Spiralia</taxon>
        <taxon>Lophotrochozoa</taxon>
        <taxon>Mollusca</taxon>
        <taxon>Bivalvia</taxon>
        <taxon>Autobranchia</taxon>
        <taxon>Pteriomorphia</taxon>
        <taxon>Pterioida</taxon>
        <taxon>Pterioidea</taxon>
        <taxon>Pteriidae</taxon>
        <taxon>Pinctada</taxon>
    </lineage>
</organism>
<sequence>MAFDWPIQCLLLLGMVSTVISDSNYPDDGIISGMMSSLLQENNMLKERLSYLENTVNKLLNMVTELSKETETDKEKRLLLSSSRDTVPLNTREYPAFYTLLTHQETNISPHHTLVFDMVRTDTHKAYSNLTGAYTVPVEGMYVISWSVRSYGGHSFELVCNGQVLDSGFNDGNLQQTTGKTYLGHFKVNDVIFVRTHDSYVGNGYIYSNHHGYSTFLGYRIIQQIDL</sequence>
<dbReference type="EMBL" id="GELH01000303">
    <property type="protein sequence ID" value="JAS03969.1"/>
    <property type="molecule type" value="Transcribed_RNA"/>
</dbReference>
<evidence type="ECO:0000256" key="1">
    <source>
        <dbReference type="SAM" id="Coils"/>
    </source>
</evidence>
<dbReference type="Pfam" id="PF00386">
    <property type="entry name" value="C1q"/>
    <property type="match status" value="1"/>
</dbReference>
<evidence type="ECO:0000256" key="2">
    <source>
        <dbReference type="SAM" id="SignalP"/>
    </source>
</evidence>
<dbReference type="SUPFAM" id="SSF49842">
    <property type="entry name" value="TNF-like"/>
    <property type="match status" value="1"/>
</dbReference>
<dbReference type="SMART" id="SM00110">
    <property type="entry name" value="C1Q"/>
    <property type="match status" value="1"/>
</dbReference>
<dbReference type="PROSITE" id="PS50871">
    <property type="entry name" value="C1Q"/>
    <property type="match status" value="1"/>
</dbReference>
<dbReference type="InterPro" id="IPR008983">
    <property type="entry name" value="Tumour_necrosis_fac-like_dom"/>
</dbReference>
<dbReference type="EMBL" id="GELH01000304">
    <property type="protein sequence ID" value="JAS03968.1"/>
    <property type="molecule type" value="Transcribed_RNA"/>
</dbReference>
<name>A0A194AP21_PINFU</name>
<accession>A0A194AP21</accession>
<evidence type="ECO:0000313" key="4">
    <source>
        <dbReference type="EMBL" id="JAS03968.1"/>
    </source>
</evidence>
<feature type="coiled-coil region" evidence="1">
    <location>
        <begin position="35"/>
        <end position="69"/>
    </location>
</feature>
<feature type="chain" id="PRO_5013481193" description="C1q domain-containing protein" evidence="2">
    <location>
        <begin position="22"/>
        <end position="227"/>
    </location>
</feature>
<dbReference type="InterPro" id="IPR001073">
    <property type="entry name" value="C1q_dom"/>
</dbReference>